<name>A0A4V6Q044_9FLAO</name>
<organism evidence="2 3">
    <name type="scientific">Maribacter caenipelagi</name>
    <dbReference type="NCBI Taxonomy" id="1447781"/>
    <lineage>
        <taxon>Bacteria</taxon>
        <taxon>Pseudomonadati</taxon>
        <taxon>Bacteroidota</taxon>
        <taxon>Flavobacteriia</taxon>
        <taxon>Flavobacteriales</taxon>
        <taxon>Flavobacteriaceae</taxon>
        <taxon>Maribacter</taxon>
    </lineage>
</organism>
<keyword evidence="1" id="KW-1133">Transmembrane helix</keyword>
<accession>A0A4V6Q044</accession>
<protein>
    <submittedName>
        <fullName evidence="2">Uncharacterized protein</fullName>
    </submittedName>
</protein>
<dbReference type="Proteomes" id="UP000295274">
    <property type="component" value="Unassembled WGS sequence"/>
</dbReference>
<gene>
    <name evidence="2" type="ORF">DFQ03_0857</name>
</gene>
<evidence type="ECO:0000313" key="3">
    <source>
        <dbReference type="Proteomes" id="UP000295274"/>
    </source>
</evidence>
<dbReference type="AlphaFoldDB" id="A0A4V6Q044"/>
<dbReference type="EMBL" id="SNZW01000011">
    <property type="protein sequence ID" value="TDS19138.1"/>
    <property type="molecule type" value="Genomic_DNA"/>
</dbReference>
<evidence type="ECO:0000313" key="2">
    <source>
        <dbReference type="EMBL" id="TDS19138.1"/>
    </source>
</evidence>
<feature type="transmembrane region" description="Helical" evidence="1">
    <location>
        <begin position="20"/>
        <end position="41"/>
    </location>
</feature>
<reference evidence="2 3" key="1">
    <citation type="submission" date="2019-03" db="EMBL/GenBank/DDBJ databases">
        <title>Genomic Encyclopedia of Type Strains, Phase III (KMG-III): the genomes of soil and plant-associated and newly described type strains.</title>
        <authorList>
            <person name="Whitman W."/>
        </authorList>
    </citation>
    <scope>NUCLEOTIDE SEQUENCE [LARGE SCALE GENOMIC DNA]</scope>
    <source>
        <strain evidence="2 3">CECT 8455</strain>
    </source>
</reference>
<keyword evidence="1" id="KW-0812">Transmembrane</keyword>
<evidence type="ECO:0000256" key="1">
    <source>
        <dbReference type="SAM" id="Phobius"/>
    </source>
</evidence>
<keyword evidence="1" id="KW-0472">Membrane</keyword>
<proteinExistence type="predicted"/>
<sequence>MIMEQELTSGVKILNGFLKLMITCLVIILLSVPLAGIADWLNLIK</sequence>
<keyword evidence="3" id="KW-1185">Reference proteome</keyword>
<comment type="caution">
    <text evidence="2">The sequence shown here is derived from an EMBL/GenBank/DDBJ whole genome shotgun (WGS) entry which is preliminary data.</text>
</comment>